<feature type="region of interest" description="Disordered" evidence="1">
    <location>
        <begin position="1"/>
        <end position="41"/>
    </location>
</feature>
<comment type="caution">
    <text evidence="2">The sequence shown here is derived from an EMBL/GenBank/DDBJ whole genome shotgun (WGS) entry which is preliminary data.</text>
</comment>
<evidence type="ECO:0000256" key="1">
    <source>
        <dbReference type="SAM" id="MobiDB-lite"/>
    </source>
</evidence>
<accession>A0A1F4NPD2</accession>
<dbReference type="AlphaFoldDB" id="A0A1F4NPD2"/>
<evidence type="ECO:0000313" key="2">
    <source>
        <dbReference type="EMBL" id="OGB73309.1"/>
    </source>
</evidence>
<sequence length="118" mass="13409">MDSAETATDGQTVTGESFSGDLVKGGWRNLMSGEQDDTKSSATLKQWRDMVRHAFTQEQLRSIEQNQRMLGKQLSPMHQTKFERTLRLRAGKIRQEVCQKAIEEAEKDYQATMAKIGD</sequence>
<evidence type="ECO:0000313" key="3">
    <source>
        <dbReference type="Proteomes" id="UP000178085"/>
    </source>
</evidence>
<reference evidence="2 3" key="1">
    <citation type="journal article" date="2016" name="Nat. Commun.">
        <title>Thousands of microbial genomes shed light on interconnected biogeochemical processes in an aquifer system.</title>
        <authorList>
            <person name="Anantharaman K."/>
            <person name="Brown C.T."/>
            <person name="Hug L.A."/>
            <person name="Sharon I."/>
            <person name="Castelle C.J."/>
            <person name="Probst A.J."/>
            <person name="Thomas B.C."/>
            <person name="Singh A."/>
            <person name="Wilkins M.J."/>
            <person name="Karaoz U."/>
            <person name="Brodie E.L."/>
            <person name="Williams K.H."/>
            <person name="Hubbard S.S."/>
            <person name="Banfield J.F."/>
        </authorList>
    </citation>
    <scope>NUCLEOTIDE SEQUENCE [LARGE SCALE GENOMIC DNA]</scope>
</reference>
<feature type="compositionally biased region" description="Polar residues" evidence="1">
    <location>
        <begin position="1"/>
        <end position="17"/>
    </location>
</feature>
<protein>
    <submittedName>
        <fullName evidence="2">Uncharacterized protein</fullName>
    </submittedName>
</protein>
<dbReference type="EMBL" id="METD01000001">
    <property type="protein sequence ID" value="OGB73309.1"/>
    <property type="molecule type" value="Genomic_DNA"/>
</dbReference>
<gene>
    <name evidence="2" type="ORF">A3K51_00300</name>
</gene>
<proteinExistence type="predicted"/>
<dbReference type="Proteomes" id="UP000178085">
    <property type="component" value="Unassembled WGS sequence"/>
</dbReference>
<organism evidence="2 3">
    <name type="scientific">candidate division Kazan bacterium RIFCSPLOWO2_01_FULL_45_19</name>
    <dbReference type="NCBI Taxonomy" id="1798538"/>
    <lineage>
        <taxon>Bacteria</taxon>
        <taxon>Bacteria division Kazan-3B-28</taxon>
    </lineage>
</organism>
<name>A0A1F4NPD2_UNCK3</name>